<feature type="region of interest" description="Disordered" evidence="1">
    <location>
        <begin position="1"/>
        <end position="23"/>
    </location>
</feature>
<proteinExistence type="predicted"/>
<comment type="caution">
    <text evidence="2">The sequence shown here is derived from an EMBL/GenBank/DDBJ whole genome shotgun (WGS) entry which is preliminary data.</text>
</comment>
<evidence type="ECO:0000313" key="2">
    <source>
        <dbReference type="EMBL" id="KAJ6220266.1"/>
    </source>
</evidence>
<dbReference type="AlphaFoldDB" id="A0A9Q0RN10"/>
<evidence type="ECO:0000256" key="1">
    <source>
        <dbReference type="SAM" id="MobiDB-lite"/>
    </source>
</evidence>
<sequence length="107" mass="12350">MHYKQVTNNQQKKRAKKRRTKKMLYERQYDRKESKSANVETRAKNVNDDGLCLCIYKSSKSIKALYSLIPLKMVWCVQRNSLSSTMDRAQCSRTGTDETIGNADAVP</sequence>
<feature type="compositionally biased region" description="Polar residues" evidence="1">
    <location>
        <begin position="87"/>
        <end position="99"/>
    </location>
</feature>
<gene>
    <name evidence="2" type="ORF">RDWZM_006078</name>
</gene>
<dbReference type="Proteomes" id="UP001142055">
    <property type="component" value="Chromosome 2"/>
</dbReference>
<feature type="compositionally biased region" description="Basic residues" evidence="1">
    <location>
        <begin position="11"/>
        <end position="22"/>
    </location>
</feature>
<dbReference type="EMBL" id="JAPWDV010000002">
    <property type="protein sequence ID" value="KAJ6220266.1"/>
    <property type="molecule type" value="Genomic_DNA"/>
</dbReference>
<name>A0A9Q0RN10_BLOTA</name>
<evidence type="ECO:0000313" key="3">
    <source>
        <dbReference type="Proteomes" id="UP001142055"/>
    </source>
</evidence>
<accession>A0A9Q0RN10</accession>
<protein>
    <submittedName>
        <fullName evidence="2">Uncharacterized protein</fullName>
    </submittedName>
</protein>
<organism evidence="2 3">
    <name type="scientific">Blomia tropicalis</name>
    <name type="common">Mite</name>
    <dbReference type="NCBI Taxonomy" id="40697"/>
    <lineage>
        <taxon>Eukaryota</taxon>
        <taxon>Metazoa</taxon>
        <taxon>Ecdysozoa</taxon>
        <taxon>Arthropoda</taxon>
        <taxon>Chelicerata</taxon>
        <taxon>Arachnida</taxon>
        <taxon>Acari</taxon>
        <taxon>Acariformes</taxon>
        <taxon>Sarcoptiformes</taxon>
        <taxon>Astigmata</taxon>
        <taxon>Glycyphagoidea</taxon>
        <taxon>Echimyopodidae</taxon>
        <taxon>Blomia</taxon>
    </lineage>
</organism>
<feature type="region of interest" description="Disordered" evidence="1">
    <location>
        <begin position="87"/>
        <end position="107"/>
    </location>
</feature>
<feature type="compositionally biased region" description="Polar residues" evidence="1">
    <location>
        <begin position="1"/>
        <end position="10"/>
    </location>
</feature>
<reference evidence="2" key="1">
    <citation type="submission" date="2022-12" db="EMBL/GenBank/DDBJ databases">
        <title>Genome assemblies of Blomia tropicalis.</title>
        <authorList>
            <person name="Cui Y."/>
        </authorList>
    </citation>
    <scope>NUCLEOTIDE SEQUENCE</scope>
    <source>
        <tissue evidence="2">Adult mites</tissue>
    </source>
</reference>
<keyword evidence="3" id="KW-1185">Reference proteome</keyword>